<dbReference type="EMBL" id="BART01039382">
    <property type="protein sequence ID" value="GAH13403.1"/>
    <property type="molecule type" value="Genomic_DNA"/>
</dbReference>
<comment type="caution">
    <text evidence="1">The sequence shown here is derived from an EMBL/GenBank/DDBJ whole genome shotgun (WGS) entry which is preliminary data.</text>
</comment>
<gene>
    <name evidence="1" type="ORF">S01H4_64759</name>
</gene>
<protein>
    <submittedName>
        <fullName evidence="1">Uncharacterized protein</fullName>
    </submittedName>
</protein>
<sequence length="44" mass="4817">MGSNPDTRKSGFLIDAGVAEAMEKALIKTKSLIKEKVKVLQKEI</sequence>
<evidence type="ECO:0000313" key="1">
    <source>
        <dbReference type="EMBL" id="GAH13403.1"/>
    </source>
</evidence>
<dbReference type="AlphaFoldDB" id="X1EXS1"/>
<name>X1EXS1_9ZZZZ</name>
<reference evidence="1" key="1">
    <citation type="journal article" date="2014" name="Front. Microbiol.">
        <title>High frequency of phylogenetically diverse reductive dehalogenase-homologous genes in deep subseafloor sedimentary metagenomes.</title>
        <authorList>
            <person name="Kawai M."/>
            <person name="Futagami T."/>
            <person name="Toyoda A."/>
            <person name="Takaki Y."/>
            <person name="Nishi S."/>
            <person name="Hori S."/>
            <person name="Arai W."/>
            <person name="Tsubouchi T."/>
            <person name="Morono Y."/>
            <person name="Uchiyama I."/>
            <person name="Ito T."/>
            <person name="Fujiyama A."/>
            <person name="Inagaki F."/>
            <person name="Takami H."/>
        </authorList>
    </citation>
    <scope>NUCLEOTIDE SEQUENCE</scope>
    <source>
        <strain evidence="1">Expedition CK06-06</strain>
    </source>
</reference>
<organism evidence="1">
    <name type="scientific">marine sediment metagenome</name>
    <dbReference type="NCBI Taxonomy" id="412755"/>
    <lineage>
        <taxon>unclassified sequences</taxon>
        <taxon>metagenomes</taxon>
        <taxon>ecological metagenomes</taxon>
    </lineage>
</organism>
<proteinExistence type="predicted"/>
<accession>X1EXS1</accession>